<evidence type="ECO:0000256" key="1">
    <source>
        <dbReference type="SAM" id="MobiDB-lite"/>
    </source>
</evidence>
<evidence type="ECO:0000313" key="5">
    <source>
        <dbReference type="Proteomes" id="UP000239736"/>
    </source>
</evidence>
<sequence>MKRMMISALAAIAVAMAGLAPAPALSADRNQEALGVLLGAAAIGLLINEISKDNDKKKVSKSGSTQTRRLDDWKTESHRDKRPGRYHPRAIPAACVFPVGGRDVVSARCMEEFGVRSHLPDGCGFKIRTRWGKRTVYDTRCLRNYGFRFDRHARHGHDSHRHKHDRDD</sequence>
<keyword evidence="2" id="KW-0472">Membrane</keyword>
<feature type="signal peptide" evidence="3">
    <location>
        <begin position="1"/>
        <end position="26"/>
    </location>
</feature>
<organism evidence="4 5">
    <name type="scientific">Albidovulum inexpectatum</name>
    <dbReference type="NCBI Taxonomy" id="196587"/>
    <lineage>
        <taxon>Bacteria</taxon>
        <taxon>Pseudomonadati</taxon>
        <taxon>Pseudomonadota</taxon>
        <taxon>Alphaproteobacteria</taxon>
        <taxon>Rhodobacterales</taxon>
        <taxon>Paracoccaceae</taxon>
        <taxon>Albidovulum</taxon>
    </lineage>
</organism>
<reference evidence="4 5" key="1">
    <citation type="submission" date="2018-01" db="EMBL/GenBank/DDBJ databases">
        <title>Genomic Encyclopedia of Archaeal and Bacterial Type Strains, Phase II (KMG-II): from individual species to whole genera.</title>
        <authorList>
            <person name="Goeker M."/>
        </authorList>
    </citation>
    <scope>NUCLEOTIDE SEQUENCE [LARGE SCALE GENOMIC DNA]</scope>
    <source>
        <strain evidence="4 5">DSM 12048</strain>
    </source>
</reference>
<dbReference type="RefSeq" id="WP_104072415.1">
    <property type="nucleotide sequence ID" value="NZ_PRDS01000010.1"/>
</dbReference>
<name>A0A2S5JDY6_9RHOB</name>
<keyword evidence="2" id="KW-0812">Transmembrane</keyword>
<proteinExistence type="predicted"/>
<feature type="compositionally biased region" description="Basic and acidic residues" evidence="1">
    <location>
        <begin position="68"/>
        <end position="79"/>
    </location>
</feature>
<feature type="transmembrane region" description="Helical" evidence="2">
    <location>
        <begin position="34"/>
        <end position="51"/>
    </location>
</feature>
<feature type="region of interest" description="Disordered" evidence="1">
    <location>
        <begin position="55"/>
        <end position="85"/>
    </location>
</feature>
<evidence type="ECO:0000256" key="2">
    <source>
        <dbReference type="SAM" id="Phobius"/>
    </source>
</evidence>
<gene>
    <name evidence="4" type="ORF">LV82_02646</name>
</gene>
<dbReference type="AlphaFoldDB" id="A0A2S5JDY6"/>
<keyword evidence="3" id="KW-0732">Signal</keyword>
<keyword evidence="5" id="KW-1185">Reference proteome</keyword>
<comment type="caution">
    <text evidence="4">The sequence shown here is derived from an EMBL/GenBank/DDBJ whole genome shotgun (WGS) entry which is preliminary data.</text>
</comment>
<evidence type="ECO:0000256" key="3">
    <source>
        <dbReference type="SAM" id="SignalP"/>
    </source>
</evidence>
<dbReference type="Proteomes" id="UP000239736">
    <property type="component" value="Unassembled WGS sequence"/>
</dbReference>
<dbReference type="OrthoDB" id="7876829at2"/>
<dbReference type="EMBL" id="PRDS01000010">
    <property type="protein sequence ID" value="PPB79630.1"/>
    <property type="molecule type" value="Genomic_DNA"/>
</dbReference>
<protein>
    <submittedName>
        <fullName evidence="4">Uncharacterized protein</fullName>
    </submittedName>
</protein>
<feature type="chain" id="PRO_5015696167" evidence="3">
    <location>
        <begin position="27"/>
        <end position="168"/>
    </location>
</feature>
<keyword evidence="2" id="KW-1133">Transmembrane helix</keyword>
<accession>A0A2S5JDY6</accession>
<evidence type="ECO:0000313" key="4">
    <source>
        <dbReference type="EMBL" id="PPB79630.1"/>
    </source>
</evidence>